<evidence type="ECO:0000313" key="1">
    <source>
        <dbReference type="EMBL" id="KXK65202.1"/>
    </source>
</evidence>
<gene>
    <name evidence="1" type="ORF">HMPREF3293_01791</name>
</gene>
<dbReference type="Proteomes" id="UP000070366">
    <property type="component" value="Unassembled WGS sequence"/>
</dbReference>
<evidence type="ECO:0000313" key="2">
    <source>
        <dbReference type="Proteomes" id="UP000070366"/>
    </source>
</evidence>
<comment type="caution">
    <text evidence="1">The sequence shown here is derived from an EMBL/GenBank/DDBJ whole genome shotgun (WGS) entry which is preliminary data.</text>
</comment>
<keyword evidence="2" id="KW-1185">Reference proteome</keyword>
<dbReference type="Gene3D" id="3.90.226.10">
    <property type="entry name" value="2-enoyl-CoA Hydratase, Chain A, domain 1"/>
    <property type="match status" value="1"/>
</dbReference>
<accession>A0A136Q3H4</accession>
<dbReference type="PANTHER" id="PTHR10381">
    <property type="entry name" value="ATP-DEPENDENT CLP PROTEASE PROTEOLYTIC SUBUNIT"/>
    <property type="match status" value="1"/>
</dbReference>
<organism evidence="1 2">
    <name type="scientific">Christensenella minuta</name>
    <dbReference type="NCBI Taxonomy" id="626937"/>
    <lineage>
        <taxon>Bacteria</taxon>
        <taxon>Bacillati</taxon>
        <taxon>Bacillota</taxon>
        <taxon>Clostridia</taxon>
        <taxon>Christensenellales</taxon>
        <taxon>Christensenellaceae</taxon>
        <taxon>Christensenella</taxon>
    </lineage>
</organism>
<dbReference type="EMBL" id="LSZW01000062">
    <property type="protein sequence ID" value="KXK65202.1"/>
    <property type="molecule type" value="Genomic_DNA"/>
</dbReference>
<dbReference type="STRING" id="626937.HMPREF3293_01791"/>
<dbReference type="Pfam" id="PF00574">
    <property type="entry name" value="CLP_protease"/>
    <property type="match status" value="1"/>
</dbReference>
<reference evidence="1 2" key="1">
    <citation type="submission" date="2016-02" db="EMBL/GenBank/DDBJ databases">
        <authorList>
            <person name="Wen L."/>
            <person name="He K."/>
            <person name="Yang H."/>
        </authorList>
    </citation>
    <scope>NUCLEOTIDE SEQUENCE [LARGE SCALE GENOMIC DNA]</scope>
    <source>
        <strain evidence="1 2">DSM 22607</strain>
    </source>
</reference>
<proteinExistence type="predicted"/>
<dbReference type="GO" id="GO:0004252">
    <property type="term" value="F:serine-type endopeptidase activity"/>
    <property type="evidence" value="ECO:0007669"/>
    <property type="project" value="TreeGrafter"/>
</dbReference>
<protein>
    <submittedName>
        <fullName evidence="1">Endopeptidase Clp</fullName>
    </submittedName>
</protein>
<dbReference type="InterPro" id="IPR029045">
    <property type="entry name" value="ClpP/crotonase-like_dom_sf"/>
</dbReference>
<dbReference type="InterPro" id="IPR023562">
    <property type="entry name" value="ClpP/TepA"/>
</dbReference>
<sequence length="136" mass="15025">MVMIHNVSVAADGDYRDMDAASEMLKQANDSVAAAYQLKTGKSRAEILRAMDSETWMSSAEAVRFGIVDGIAGSMRDQPQLAAANSPLMPKAMIEKARTLIPKGYNVSNPAEKPDFYMREKAQQQLNILKMEELNK</sequence>
<dbReference type="GO" id="GO:0006515">
    <property type="term" value="P:protein quality control for misfolded or incompletely synthesized proteins"/>
    <property type="evidence" value="ECO:0007669"/>
    <property type="project" value="TreeGrafter"/>
</dbReference>
<dbReference type="GO" id="GO:0004176">
    <property type="term" value="F:ATP-dependent peptidase activity"/>
    <property type="evidence" value="ECO:0007669"/>
    <property type="project" value="TreeGrafter"/>
</dbReference>
<dbReference type="SUPFAM" id="SSF52096">
    <property type="entry name" value="ClpP/crotonase"/>
    <property type="match status" value="1"/>
</dbReference>
<dbReference type="AlphaFoldDB" id="A0A136Q3H4"/>
<dbReference type="PANTHER" id="PTHR10381:SF11">
    <property type="entry name" value="ATP-DEPENDENT CLP PROTEASE PROTEOLYTIC SUBUNIT, MITOCHONDRIAL"/>
    <property type="match status" value="1"/>
</dbReference>
<name>A0A136Q3H4_9FIRM</name>
<dbReference type="GO" id="GO:0051117">
    <property type="term" value="F:ATPase binding"/>
    <property type="evidence" value="ECO:0007669"/>
    <property type="project" value="TreeGrafter"/>
</dbReference>
<dbReference type="GO" id="GO:0009368">
    <property type="term" value="C:endopeptidase Clp complex"/>
    <property type="evidence" value="ECO:0007669"/>
    <property type="project" value="TreeGrafter"/>
</dbReference>